<proteinExistence type="predicted"/>
<feature type="transmembrane region" description="Helical" evidence="1">
    <location>
        <begin position="12"/>
        <end position="31"/>
    </location>
</feature>
<keyword evidence="1" id="KW-0812">Transmembrane</keyword>
<dbReference type="Proteomes" id="UP000235371">
    <property type="component" value="Unassembled WGS sequence"/>
</dbReference>
<keyword evidence="1" id="KW-1133">Transmembrane helix</keyword>
<reference evidence="2 3" key="1">
    <citation type="submission" date="2016-04" db="EMBL/GenBank/DDBJ databases">
        <title>A degradative enzymes factory behind the ericoid mycorrhizal symbiosis.</title>
        <authorList>
            <consortium name="DOE Joint Genome Institute"/>
            <person name="Martino E."/>
            <person name="Morin E."/>
            <person name="Grelet G."/>
            <person name="Kuo A."/>
            <person name="Kohler A."/>
            <person name="Daghino S."/>
            <person name="Barry K."/>
            <person name="Choi C."/>
            <person name="Cichocki N."/>
            <person name="Clum A."/>
            <person name="Copeland A."/>
            <person name="Hainaut M."/>
            <person name="Haridas S."/>
            <person name="Labutti K."/>
            <person name="Lindquist E."/>
            <person name="Lipzen A."/>
            <person name="Khouja H.-R."/>
            <person name="Murat C."/>
            <person name="Ohm R."/>
            <person name="Olson A."/>
            <person name="Spatafora J."/>
            <person name="Veneault-Fourrey C."/>
            <person name="Henrissat B."/>
            <person name="Grigoriev I."/>
            <person name="Martin F."/>
            <person name="Perotto S."/>
        </authorList>
    </citation>
    <scope>NUCLEOTIDE SEQUENCE [LARGE SCALE GENOMIC DNA]</scope>
    <source>
        <strain evidence="2 3">E</strain>
    </source>
</reference>
<dbReference type="EMBL" id="KZ613786">
    <property type="protein sequence ID" value="PMD61334.1"/>
    <property type="molecule type" value="Genomic_DNA"/>
</dbReference>
<evidence type="ECO:0000313" key="3">
    <source>
        <dbReference type="Proteomes" id="UP000235371"/>
    </source>
</evidence>
<organism evidence="2 3">
    <name type="scientific">Hyaloscypha bicolor E</name>
    <dbReference type="NCBI Taxonomy" id="1095630"/>
    <lineage>
        <taxon>Eukaryota</taxon>
        <taxon>Fungi</taxon>
        <taxon>Dikarya</taxon>
        <taxon>Ascomycota</taxon>
        <taxon>Pezizomycotina</taxon>
        <taxon>Leotiomycetes</taxon>
        <taxon>Helotiales</taxon>
        <taxon>Hyaloscyphaceae</taxon>
        <taxon>Hyaloscypha</taxon>
        <taxon>Hyaloscypha bicolor</taxon>
    </lineage>
</organism>
<protein>
    <submittedName>
        <fullName evidence="2">Uncharacterized protein</fullName>
    </submittedName>
</protein>
<accession>A0A2J6TE76</accession>
<dbReference type="GeneID" id="36580327"/>
<keyword evidence="1" id="KW-0472">Membrane</keyword>
<gene>
    <name evidence="2" type="ORF">K444DRAFT_367864</name>
</gene>
<dbReference type="InParanoid" id="A0A2J6TE76"/>
<keyword evidence="3" id="KW-1185">Reference proteome</keyword>
<sequence length="69" mass="7860">MVVLPLEPEEVAIAMAMAMATLPPSITNIFMHACSCCERRPYAKMQPRKCPFRFRGICNSDLDPFPMQR</sequence>
<dbReference type="RefSeq" id="XP_024738238.1">
    <property type="nucleotide sequence ID" value="XM_024872246.1"/>
</dbReference>
<evidence type="ECO:0000313" key="2">
    <source>
        <dbReference type="EMBL" id="PMD61334.1"/>
    </source>
</evidence>
<name>A0A2J6TE76_9HELO</name>
<dbReference type="AlphaFoldDB" id="A0A2J6TE76"/>
<evidence type="ECO:0000256" key="1">
    <source>
        <dbReference type="SAM" id="Phobius"/>
    </source>
</evidence>